<keyword evidence="2" id="KW-1185">Reference proteome</keyword>
<reference evidence="1" key="1">
    <citation type="submission" date="2021-02" db="EMBL/GenBank/DDBJ databases">
        <authorList>
            <consortium name="DOE Joint Genome Institute"/>
            <person name="Ahrendt S."/>
            <person name="Looney B.P."/>
            <person name="Miyauchi S."/>
            <person name="Morin E."/>
            <person name="Drula E."/>
            <person name="Courty P.E."/>
            <person name="Chicoki N."/>
            <person name="Fauchery L."/>
            <person name="Kohler A."/>
            <person name="Kuo A."/>
            <person name="Labutti K."/>
            <person name="Pangilinan J."/>
            <person name="Lipzen A."/>
            <person name="Riley R."/>
            <person name="Andreopoulos W."/>
            <person name="He G."/>
            <person name="Johnson J."/>
            <person name="Barry K.W."/>
            <person name="Grigoriev I.V."/>
            <person name="Nagy L."/>
            <person name="Hibbett D."/>
            <person name="Henrissat B."/>
            <person name="Matheny P.B."/>
            <person name="Labbe J."/>
            <person name="Martin F."/>
        </authorList>
    </citation>
    <scope>NUCLEOTIDE SEQUENCE</scope>
    <source>
        <strain evidence="1">EC-137</strain>
    </source>
</reference>
<proteinExistence type="predicted"/>
<organism evidence="1 2">
    <name type="scientific">Vararia minispora EC-137</name>
    <dbReference type="NCBI Taxonomy" id="1314806"/>
    <lineage>
        <taxon>Eukaryota</taxon>
        <taxon>Fungi</taxon>
        <taxon>Dikarya</taxon>
        <taxon>Basidiomycota</taxon>
        <taxon>Agaricomycotina</taxon>
        <taxon>Agaricomycetes</taxon>
        <taxon>Russulales</taxon>
        <taxon>Lachnocladiaceae</taxon>
        <taxon>Vararia</taxon>
    </lineage>
</organism>
<gene>
    <name evidence="1" type="ORF">K488DRAFT_49600</name>
</gene>
<reference evidence="1" key="2">
    <citation type="journal article" date="2022" name="New Phytol.">
        <title>Evolutionary transition to the ectomycorrhizal habit in the genomes of a hyperdiverse lineage of mushroom-forming fungi.</title>
        <authorList>
            <person name="Looney B."/>
            <person name="Miyauchi S."/>
            <person name="Morin E."/>
            <person name="Drula E."/>
            <person name="Courty P.E."/>
            <person name="Kohler A."/>
            <person name="Kuo A."/>
            <person name="LaButti K."/>
            <person name="Pangilinan J."/>
            <person name="Lipzen A."/>
            <person name="Riley R."/>
            <person name="Andreopoulos W."/>
            <person name="He G."/>
            <person name="Johnson J."/>
            <person name="Nolan M."/>
            <person name="Tritt A."/>
            <person name="Barry K.W."/>
            <person name="Grigoriev I.V."/>
            <person name="Nagy L.G."/>
            <person name="Hibbett D."/>
            <person name="Henrissat B."/>
            <person name="Matheny P.B."/>
            <person name="Labbe J."/>
            <person name="Martin F.M."/>
        </authorList>
    </citation>
    <scope>NUCLEOTIDE SEQUENCE</scope>
    <source>
        <strain evidence="1">EC-137</strain>
    </source>
</reference>
<comment type="caution">
    <text evidence="1">The sequence shown here is derived from an EMBL/GenBank/DDBJ whole genome shotgun (WGS) entry which is preliminary data.</text>
</comment>
<evidence type="ECO:0000313" key="1">
    <source>
        <dbReference type="EMBL" id="KAI0032580.1"/>
    </source>
</evidence>
<accession>A0ACB8QLJ4</accession>
<protein>
    <submittedName>
        <fullName evidence="1">Uncharacterized protein</fullName>
    </submittedName>
</protein>
<dbReference type="Proteomes" id="UP000814128">
    <property type="component" value="Unassembled WGS sequence"/>
</dbReference>
<sequence>MSVADSEDPFFDTEDDDDDLWDEVVPDSVPGPSVPGPSVYDLVDLEEPTPAPSINITISAKEIQRGKGKDVKGWGISHAERKLRVDVHKMHTVALLLNAQARNRWLNDELLQARLISLTPLAIQDSLALIHKSRIPDAAKRGTMFELTIKRLVDWWSGDFFRVLDSGHLRSRTYEDVHAALIFKGFLERNLVTSGTGEPSNDVEPLKSSKAKGKQKVSAPRPDWLDFLSDDEDVEVIRSEKSLMKHVLQRSGSRDVSAQLFTALCRALGIPARLVASLQSVPWQTNIGKAKSKPRTKKGIGKSKASTTISSEQERDEGDDESMEDIEVISSAGFPGDEQKPGEGSAAEEMGKGTPKPVLKLRKSRPAGKTLRAAKPPEPSDPLETPPVFWTEVFSKADGLWLPVDPIRAIVNKRKVFDPSAPSRTMSTPSRLVRVDNRLQYVLAFEEDGYVRDVTPRYAREYNAKILKAQAGGRGQWQWWEGVLGLVTRPYRLNRDDVEDEELTANRYQEAMPATMSGFKDHALYVLERHLRKDQVITPDTPELGKFRGEPVYARSSVLDLKAAVNWMRRGRSIRPGEQPLKWVKQRAVTISRKRELEVLKDMGPGASSDGAEQMQGLYAERQTEQYQAPPVIDGVIPKNDFGNIDLYTPSMLPQGAAHIPHRGTAKVARQLGFDFAEAVTGFEFKKGRAFPVITGIIVAAENEEPILEAYWEQEHTAAQKEVEKRQTAVIKRWTRLVQGLRLRARLQAQYGSSGKTRDESKEESNSSSLAEFEVSFCLPGGFLAQADDIVQAFHLPKNPYEQPQPAFLPEHQATGPLRSVVGTSIPEIRKASEEVEVLRPHHDDQPAEATSSAPPLPEKATVSTGVVKSLVQFAEEEFGAARTRDQGAFREPSGSAEIGDATAEDSNYVVATAQATVPSSSGRPRRAGTTKTKIPLKPKKRVRADVDLSPSDEEVKPEVQVKTRAAKRAKLAQVRTIPASDRVLRTRRGKDAAALKEEREREEALRQIVGDDSE</sequence>
<name>A0ACB8QLJ4_9AGAM</name>
<evidence type="ECO:0000313" key="2">
    <source>
        <dbReference type="Proteomes" id="UP000814128"/>
    </source>
</evidence>
<dbReference type="EMBL" id="MU273542">
    <property type="protein sequence ID" value="KAI0032580.1"/>
    <property type="molecule type" value="Genomic_DNA"/>
</dbReference>